<evidence type="ECO:0000259" key="6">
    <source>
        <dbReference type="PROSITE" id="PS50893"/>
    </source>
</evidence>
<gene>
    <name evidence="7" type="primary">oppF_3</name>
    <name evidence="7" type="ORF">ROTO_29720</name>
</gene>
<dbReference type="InterPro" id="IPR050319">
    <property type="entry name" value="ABC_transp_ATP-bind"/>
</dbReference>
<dbReference type="SUPFAM" id="SSF52540">
    <property type="entry name" value="P-loop containing nucleoside triphosphate hydrolases"/>
    <property type="match status" value="1"/>
</dbReference>
<evidence type="ECO:0000313" key="8">
    <source>
        <dbReference type="Proteomes" id="UP000037046"/>
    </source>
</evidence>
<dbReference type="SMART" id="SM00382">
    <property type="entry name" value="AAA"/>
    <property type="match status" value="1"/>
</dbReference>
<name>A0A0L6CS32_9RHOB</name>
<evidence type="ECO:0000256" key="4">
    <source>
        <dbReference type="ARBA" id="ARBA00022741"/>
    </source>
</evidence>
<reference evidence="8" key="1">
    <citation type="submission" date="2015-07" db="EMBL/GenBank/DDBJ databases">
        <title>Draft Genome Sequence of Roseovarius tolerans EL-164, a producer of N-Acylated Alanine Methyl Esters (NAMEs).</title>
        <authorList>
            <person name="Voget S."/>
            <person name="Bruns H."/>
            <person name="Wagner-Doebler I."/>
            <person name="Schulz S."/>
            <person name="Daniel R."/>
        </authorList>
    </citation>
    <scope>NUCLEOTIDE SEQUENCE [LARGE SCALE GENOMIC DNA]</scope>
    <source>
        <strain evidence="8">EL-164</strain>
    </source>
</reference>
<keyword evidence="3" id="KW-0813">Transport</keyword>
<dbReference type="GO" id="GO:0016887">
    <property type="term" value="F:ATP hydrolysis activity"/>
    <property type="evidence" value="ECO:0007669"/>
    <property type="project" value="InterPro"/>
</dbReference>
<dbReference type="InterPro" id="IPR003593">
    <property type="entry name" value="AAA+_ATPase"/>
</dbReference>
<dbReference type="CDD" id="cd03257">
    <property type="entry name" value="ABC_NikE_OppD_transporters"/>
    <property type="match status" value="1"/>
</dbReference>
<dbReference type="GO" id="GO:0005524">
    <property type="term" value="F:ATP binding"/>
    <property type="evidence" value="ECO:0007669"/>
    <property type="project" value="UniProtKB-KW"/>
</dbReference>
<evidence type="ECO:0000313" key="7">
    <source>
        <dbReference type="EMBL" id="KNX40465.1"/>
    </source>
</evidence>
<keyword evidence="8" id="KW-1185">Reference proteome</keyword>
<dbReference type="PROSITE" id="PS50893">
    <property type="entry name" value="ABC_TRANSPORTER_2"/>
    <property type="match status" value="1"/>
</dbReference>
<dbReference type="Pfam" id="PF08352">
    <property type="entry name" value="oligo_HPY"/>
    <property type="match status" value="1"/>
</dbReference>
<evidence type="ECO:0000256" key="3">
    <source>
        <dbReference type="ARBA" id="ARBA00022448"/>
    </source>
</evidence>
<comment type="subcellular location">
    <subcellularLocation>
        <location evidence="1">Cell inner membrane</location>
        <topology evidence="1">Peripheral membrane protein</topology>
    </subcellularLocation>
</comment>
<dbReference type="InterPro" id="IPR003439">
    <property type="entry name" value="ABC_transporter-like_ATP-bd"/>
</dbReference>
<keyword evidence="4" id="KW-0547">Nucleotide-binding</keyword>
<dbReference type="Pfam" id="PF00005">
    <property type="entry name" value="ABC_tran"/>
    <property type="match status" value="1"/>
</dbReference>
<dbReference type="EMBL" id="LGVV01000051">
    <property type="protein sequence ID" value="KNX40465.1"/>
    <property type="molecule type" value="Genomic_DNA"/>
</dbReference>
<evidence type="ECO:0000256" key="5">
    <source>
        <dbReference type="ARBA" id="ARBA00022840"/>
    </source>
</evidence>
<dbReference type="Gene3D" id="3.40.50.300">
    <property type="entry name" value="P-loop containing nucleotide triphosphate hydrolases"/>
    <property type="match status" value="1"/>
</dbReference>
<evidence type="ECO:0000256" key="1">
    <source>
        <dbReference type="ARBA" id="ARBA00004417"/>
    </source>
</evidence>
<dbReference type="GO" id="GO:0055085">
    <property type="term" value="P:transmembrane transport"/>
    <property type="evidence" value="ECO:0007669"/>
    <property type="project" value="UniProtKB-ARBA"/>
</dbReference>
<dbReference type="AlphaFoldDB" id="A0A0L6CS32"/>
<dbReference type="Proteomes" id="UP000037046">
    <property type="component" value="Unassembled WGS sequence"/>
</dbReference>
<dbReference type="FunFam" id="3.40.50.300:FF:000016">
    <property type="entry name" value="Oligopeptide ABC transporter ATP-binding component"/>
    <property type="match status" value="1"/>
</dbReference>
<proteinExistence type="inferred from homology"/>
<dbReference type="RefSeq" id="WP_050663824.1">
    <property type="nucleotide sequence ID" value="NZ_CP118494.1"/>
</dbReference>
<evidence type="ECO:0000256" key="2">
    <source>
        <dbReference type="ARBA" id="ARBA00005417"/>
    </source>
</evidence>
<dbReference type="InterPro" id="IPR017871">
    <property type="entry name" value="ABC_transporter-like_CS"/>
</dbReference>
<dbReference type="OrthoDB" id="9802264at2"/>
<comment type="caution">
    <text evidence="7">The sequence shown here is derived from an EMBL/GenBank/DDBJ whole genome shotgun (WGS) entry which is preliminary data.</text>
</comment>
<accession>A0A0L6CS32</accession>
<feature type="domain" description="ABC transporter" evidence="6">
    <location>
        <begin position="10"/>
        <end position="260"/>
    </location>
</feature>
<dbReference type="PANTHER" id="PTHR43776:SF7">
    <property type="entry name" value="D,D-DIPEPTIDE TRANSPORT ATP-BINDING PROTEIN DDPF-RELATED"/>
    <property type="match status" value="1"/>
</dbReference>
<protein>
    <submittedName>
        <fullName evidence="7">Oligopeptide transport ATP-binding protein OppF</fullName>
    </submittedName>
</protein>
<comment type="similarity">
    <text evidence="2">Belongs to the ABC transporter superfamily.</text>
</comment>
<dbReference type="GO" id="GO:0005886">
    <property type="term" value="C:plasma membrane"/>
    <property type="evidence" value="ECO:0007669"/>
    <property type="project" value="UniProtKB-SubCell"/>
</dbReference>
<dbReference type="InterPro" id="IPR027417">
    <property type="entry name" value="P-loop_NTPase"/>
</dbReference>
<sequence>MTVKSDPPLLEVRNLTKHFPIHGGIRNRETARVYAVDGVSFKVHAGETLGIVGESGCGKSTTGKVILRLEDPTSGQILLKGTDITNVSRREMHPYRQQMQVIFQDPYASLNQRLRAGDIVGEPLGNYGNLSATERREKVANLFARVGLRQDAMHRFPYEFSGGQRQRLGIARALALNPEIIIADEPVSALDVSVQAQVINLMMDLQEDLGLSYLFIAHDLAIVQHISHRIGVMYLGKLVEITDKQSLFRTPQHPYTEALLESVPVPDPRKRKSRTVLKGDVPSPLNPPKGCNFNTRCPFAVDRCFHEEPELKEVAPGHMAACHLR</sequence>
<dbReference type="NCBIfam" id="NF008453">
    <property type="entry name" value="PRK11308.1"/>
    <property type="match status" value="1"/>
</dbReference>
<dbReference type="NCBIfam" id="TIGR01727">
    <property type="entry name" value="oligo_HPY"/>
    <property type="match status" value="1"/>
</dbReference>
<organism evidence="7 8">
    <name type="scientific">Roseovarius tolerans</name>
    <dbReference type="NCBI Taxonomy" id="74031"/>
    <lineage>
        <taxon>Bacteria</taxon>
        <taxon>Pseudomonadati</taxon>
        <taxon>Pseudomonadota</taxon>
        <taxon>Alphaproteobacteria</taxon>
        <taxon>Rhodobacterales</taxon>
        <taxon>Roseobacteraceae</taxon>
        <taxon>Roseovarius</taxon>
    </lineage>
</organism>
<dbReference type="GO" id="GO:0015833">
    <property type="term" value="P:peptide transport"/>
    <property type="evidence" value="ECO:0007669"/>
    <property type="project" value="InterPro"/>
</dbReference>
<dbReference type="PANTHER" id="PTHR43776">
    <property type="entry name" value="TRANSPORT ATP-BINDING PROTEIN"/>
    <property type="match status" value="1"/>
</dbReference>
<dbReference type="PATRIC" id="fig|74031.6.peg.3030"/>
<dbReference type="PROSITE" id="PS00211">
    <property type="entry name" value="ABC_TRANSPORTER_1"/>
    <property type="match status" value="1"/>
</dbReference>
<keyword evidence="5 7" id="KW-0067">ATP-binding</keyword>
<dbReference type="InterPro" id="IPR013563">
    <property type="entry name" value="Oligopep_ABC_C"/>
</dbReference>